<evidence type="ECO:0000256" key="2">
    <source>
        <dbReference type="ARBA" id="ARBA00022485"/>
    </source>
</evidence>
<dbReference type="EMBL" id="BLAU01000001">
    <property type="protein sequence ID" value="GET19794.1"/>
    <property type="molecule type" value="Genomic_DNA"/>
</dbReference>
<keyword evidence="2" id="KW-0004">4Fe-4S</keyword>
<keyword evidence="6" id="KW-0411">Iron-sulfur</keyword>
<evidence type="ECO:0000256" key="5">
    <source>
        <dbReference type="ARBA" id="ARBA00023004"/>
    </source>
</evidence>
<comment type="caution">
    <text evidence="8">The sequence shown here is derived from an EMBL/GenBank/DDBJ whole genome shotgun (WGS) entry which is preliminary data.</text>
</comment>
<dbReference type="SFLD" id="SFLDS00029">
    <property type="entry name" value="Radical_SAM"/>
    <property type="match status" value="1"/>
</dbReference>
<dbReference type="InterPro" id="IPR027596">
    <property type="entry name" value="AmmeMemoSam_rS"/>
</dbReference>
<keyword evidence="4" id="KW-0479">Metal-binding</keyword>
<dbReference type="PANTHER" id="PTHR30352">
    <property type="entry name" value="PYRUVATE FORMATE-LYASE-ACTIVATING ENZYME"/>
    <property type="match status" value="1"/>
</dbReference>
<keyword evidence="5" id="KW-0408">Iron</keyword>
<name>A0ABQ0ZEA0_9BACT</name>
<dbReference type="InterPro" id="IPR058240">
    <property type="entry name" value="rSAM_sf"/>
</dbReference>
<accession>A0ABQ0ZEA0</accession>
<evidence type="ECO:0000259" key="7">
    <source>
        <dbReference type="PROSITE" id="PS51918"/>
    </source>
</evidence>
<dbReference type="InterPro" id="IPR034457">
    <property type="entry name" value="Organic_radical-activating"/>
</dbReference>
<proteinExistence type="predicted"/>
<dbReference type="PIRSF" id="PIRSF004869">
    <property type="entry name" value="PflX_prd"/>
    <property type="match status" value="1"/>
</dbReference>
<keyword evidence="9" id="KW-1185">Reference proteome</keyword>
<dbReference type="PANTHER" id="PTHR30352:SF5">
    <property type="entry name" value="PYRUVATE FORMATE-LYASE 1-ACTIVATING ENZYME"/>
    <property type="match status" value="1"/>
</dbReference>
<evidence type="ECO:0000313" key="9">
    <source>
        <dbReference type="Proteomes" id="UP000396862"/>
    </source>
</evidence>
<dbReference type="Pfam" id="PF04055">
    <property type="entry name" value="Radical_SAM"/>
    <property type="match status" value="1"/>
</dbReference>
<keyword evidence="3" id="KW-0949">S-adenosyl-L-methionine</keyword>
<evidence type="ECO:0000256" key="3">
    <source>
        <dbReference type="ARBA" id="ARBA00022691"/>
    </source>
</evidence>
<organism evidence="8 9">
    <name type="scientific">Prolixibacter denitrificans</name>
    <dbReference type="NCBI Taxonomy" id="1541063"/>
    <lineage>
        <taxon>Bacteria</taxon>
        <taxon>Pseudomonadati</taxon>
        <taxon>Bacteroidota</taxon>
        <taxon>Bacteroidia</taxon>
        <taxon>Marinilabiliales</taxon>
        <taxon>Prolixibacteraceae</taxon>
        <taxon>Prolixibacter</taxon>
    </lineage>
</organism>
<dbReference type="PROSITE" id="PS51918">
    <property type="entry name" value="RADICAL_SAM"/>
    <property type="match status" value="1"/>
</dbReference>
<feature type="domain" description="Radical SAM core" evidence="7">
    <location>
        <begin position="73"/>
        <end position="293"/>
    </location>
</feature>
<dbReference type="SFLD" id="SFLDG01101">
    <property type="entry name" value="Uncharacterised_Radical_SAM_Su"/>
    <property type="match status" value="1"/>
</dbReference>
<dbReference type="InterPro" id="IPR016431">
    <property type="entry name" value="Pyrv-formate_lyase-activ_prd"/>
</dbReference>
<dbReference type="NCBIfam" id="TIGR04337">
    <property type="entry name" value="AmmeMemoSam_rS"/>
    <property type="match status" value="1"/>
</dbReference>
<dbReference type="SUPFAM" id="SSF102114">
    <property type="entry name" value="Radical SAM enzymes"/>
    <property type="match status" value="1"/>
</dbReference>
<evidence type="ECO:0000256" key="4">
    <source>
        <dbReference type="ARBA" id="ARBA00022723"/>
    </source>
</evidence>
<gene>
    <name evidence="8" type="ORF">JCM18694_00400</name>
</gene>
<dbReference type="Proteomes" id="UP000396862">
    <property type="component" value="Unassembled WGS sequence"/>
</dbReference>
<protein>
    <submittedName>
        <fullName evidence="8">AmmeMemoRadiSam system radical SAM enzyme</fullName>
    </submittedName>
</protein>
<dbReference type="InterPro" id="IPR007197">
    <property type="entry name" value="rSAM"/>
</dbReference>
<dbReference type="InterPro" id="IPR013785">
    <property type="entry name" value="Aldolase_TIM"/>
</dbReference>
<dbReference type="CDD" id="cd01335">
    <property type="entry name" value="Radical_SAM"/>
    <property type="match status" value="1"/>
</dbReference>
<evidence type="ECO:0000256" key="6">
    <source>
        <dbReference type="ARBA" id="ARBA00023014"/>
    </source>
</evidence>
<sequence length="341" mass="39031">MQKPSPMKNALYYDRVGQNIVRCKLCPHYCVINEGKRGACRVRKNVGGDLYTEIFEKVAAYGSDPIEKKPLYHFYPGSKILSIGTIGCNLKCSFCQNYRISQVSPDEFDNFNLFTTEELVQIALNDEYNLGVAFTYSEPGIAYEYIYEIAKRALNTRLKTVMVTNGYINKAPLLRLLPYIDAFNVDLKAFSENFYHKMTHAKLEPVKNSIRVIAQSDSHLELTNLVIPGMNDDYQEFEEMVRWIAGETGKDTPLHLSRYFPAFKQNIAATPVNTLLDLFEIAVRHLNYVYLGNLADTRRSSTFCSKCHQRVIDRSGYYTEISGLDKKGNCTNCHHHILDHI</sequence>
<evidence type="ECO:0000256" key="1">
    <source>
        <dbReference type="ARBA" id="ARBA00001966"/>
    </source>
</evidence>
<comment type="cofactor">
    <cofactor evidence="1">
        <name>[4Fe-4S] cluster</name>
        <dbReference type="ChEBI" id="CHEBI:49883"/>
    </cofactor>
</comment>
<reference evidence="8 9" key="1">
    <citation type="submission" date="2019-10" db="EMBL/GenBank/DDBJ databases">
        <title>Prolixibacter strains distinguished by the presence of nitrate reductase genes were adept at nitrate-dependent anaerobic corrosion of metallic iron and carbon steel.</title>
        <authorList>
            <person name="Iino T."/>
            <person name="Shono N."/>
            <person name="Ito K."/>
            <person name="Nakamura R."/>
            <person name="Sueoka K."/>
            <person name="Harayama S."/>
            <person name="Ohkuma M."/>
        </authorList>
    </citation>
    <scope>NUCLEOTIDE SEQUENCE [LARGE SCALE GENOMIC DNA]</scope>
    <source>
        <strain evidence="8 9">MIC1-1</strain>
    </source>
</reference>
<evidence type="ECO:0000313" key="8">
    <source>
        <dbReference type="EMBL" id="GET19794.1"/>
    </source>
</evidence>
<dbReference type="Gene3D" id="3.20.20.70">
    <property type="entry name" value="Aldolase class I"/>
    <property type="match status" value="1"/>
</dbReference>